<dbReference type="InterPro" id="IPR002560">
    <property type="entry name" value="Transposase_DDE"/>
</dbReference>
<evidence type="ECO:0000313" key="3">
    <source>
        <dbReference type="Proteomes" id="UP000830835"/>
    </source>
</evidence>
<dbReference type="EMBL" id="JAFIRA010000035">
    <property type="protein sequence ID" value="MCJ2543747.1"/>
    <property type="molecule type" value="Genomic_DNA"/>
</dbReference>
<dbReference type="Pfam" id="PF01610">
    <property type="entry name" value="DDE_Tnp_ISL3"/>
    <property type="match status" value="1"/>
</dbReference>
<evidence type="ECO:0000259" key="1">
    <source>
        <dbReference type="Pfam" id="PF01610"/>
    </source>
</evidence>
<accession>A0ABT0CDF2</accession>
<evidence type="ECO:0000313" key="2">
    <source>
        <dbReference type="EMBL" id="MCJ2543747.1"/>
    </source>
</evidence>
<reference evidence="2" key="1">
    <citation type="submission" date="2021-02" db="EMBL/GenBank/DDBJ databases">
        <title>The CRISPR/cas machinery reduction and long-range gene transfer in the hot spring cyanobacterium Synechococcus.</title>
        <authorList>
            <person name="Dvorak P."/>
            <person name="Jahodarova E."/>
            <person name="Hasler P."/>
            <person name="Poulickova A."/>
        </authorList>
    </citation>
    <scope>NUCLEOTIDE SEQUENCE</scope>
    <source>
        <strain evidence="2">Rupite</strain>
    </source>
</reference>
<dbReference type="Proteomes" id="UP000830835">
    <property type="component" value="Unassembled WGS sequence"/>
</dbReference>
<sequence length="178" mass="20617">MLLIQNLEESIEISMRKGHNQYVTVISNLENHCLIEVIDAHKAEELTEYLESLWTEEERPNIEKVSIDIWAGFARVVKPVFPKAHIVYDRFHVMQKAVKELDKLRRQSRLIEKGSRGSNSCMDERCSESLHRCGENNPESSSGNLSVFCQSCDQWHYGGNQQPDQGNQATRVWVYQHD</sequence>
<feature type="domain" description="Transposase IS204/IS1001/IS1096/IS1165 DDE" evidence="1">
    <location>
        <begin position="12"/>
        <end position="108"/>
    </location>
</feature>
<name>A0ABT0CDF2_THEVL</name>
<proteinExistence type="predicted"/>
<dbReference type="PANTHER" id="PTHR33498">
    <property type="entry name" value="TRANSPOSASE FOR INSERTION SEQUENCE ELEMENT IS1557"/>
    <property type="match status" value="1"/>
</dbReference>
<gene>
    <name evidence="2" type="ORF">JX360_12665</name>
</gene>
<protein>
    <submittedName>
        <fullName evidence="2">Transposase</fullName>
    </submittedName>
</protein>
<dbReference type="InterPro" id="IPR047951">
    <property type="entry name" value="Transpos_ISL3"/>
</dbReference>
<organism evidence="2 3">
    <name type="scientific">Thermostichus vulcanus str. 'Rupite'</name>
    <dbReference type="NCBI Taxonomy" id="2813851"/>
    <lineage>
        <taxon>Bacteria</taxon>
        <taxon>Bacillati</taxon>
        <taxon>Cyanobacteriota</taxon>
        <taxon>Cyanophyceae</taxon>
        <taxon>Thermostichales</taxon>
        <taxon>Thermostichaceae</taxon>
        <taxon>Thermostichus</taxon>
    </lineage>
</organism>
<comment type="caution">
    <text evidence="2">The sequence shown here is derived from an EMBL/GenBank/DDBJ whole genome shotgun (WGS) entry which is preliminary data.</text>
</comment>
<dbReference type="PANTHER" id="PTHR33498:SF1">
    <property type="entry name" value="TRANSPOSASE FOR INSERTION SEQUENCE ELEMENT IS1557"/>
    <property type="match status" value="1"/>
</dbReference>
<keyword evidence="3" id="KW-1185">Reference proteome</keyword>